<evidence type="ECO:0000259" key="15">
    <source>
        <dbReference type="Pfam" id="PF02744"/>
    </source>
</evidence>
<dbReference type="PANTHER" id="PTHR11943:SF1">
    <property type="entry name" value="GALACTOSE-1-PHOSPHATE URIDYLYLTRANSFERASE"/>
    <property type="match status" value="1"/>
</dbReference>
<dbReference type="CDD" id="cd00608">
    <property type="entry name" value="GalT"/>
    <property type="match status" value="1"/>
</dbReference>
<feature type="domain" description="Galactose-1-phosphate uridyl transferase N-terminal" evidence="14">
    <location>
        <begin position="6"/>
        <end position="184"/>
    </location>
</feature>
<evidence type="ECO:0000256" key="12">
    <source>
        <dbReference type="RuleBase" id="RU000506"/>
    </source>
</evidence>
<dbReference type="PANTHER" id="PTHR11943">
    <property type="entry name" value="GALACTOSE-1-PHOSPHATE URIDYLYLTRANSFERASE"/>
    <property type="match status" value="1"/>
</dbReference>
<reference evidence="16 17" key="1">
    <citation type="journal article" date="2016" name="Nat. Commun.">
        <title>Extremotolerant tardigrade genome and improved radiotolerance of human cultured cells by tardigrade-unique protein.</title>
        <authorList>
            <person name="Hashimoto T."/>
            <person name="Horikawa D.D."/>
            <person name="Saito Y."/>
            <person name="Kuwahara H."/>
            <person name="Kozuka-Hata H."/>
            <person name="Shin-I T."/>
            <person name="Minakuchi Y."/>
            <person name="Ohishi K."/>
            <person name="Motoyama A."/>
            <person name="Aizu T."/>
            <person name="Enomoto A."/>
            <person name="Kondo K."/>
            <person name="Tanaka S."/>
            <person name="Hara Y."/>
            <person name="Koshikawa S."/>
            <person name="Sagara H."/>
            <person name="Miura T."/>
            <person name="Yokobori S."/>
            <person name="Miyagawa K."/>
            <person name="Suzuki Y."/>
            <person name="Kubo T."/>
            <person name="Oyama M."/>
            <person name="Kohara Y."/>
            <person name="Fujiyama A."/>
            <person name="Arakawa K."/>
            <person name="Katayama T."/>
            <person name="Toyoda A."/>
            <person name="Kunieda T."/>
        </authorList>
    </citation>
    <scope>NUCLEOTIDE SEQUENCE [LARGE SCALE GENOMIC DNA]</scope>
    <source>
        <strain evidence="16 17">YOKOZUNA-1</strain>
    </source>
</reference>
<dbReference type="NCBIfam" id="NF008724">
    <property type="entry name" value="PRK11720.1"/>
    <property type="match status" value="1"/>
</dbReference>
<evidence type="ECO:0000256" key="1">
    <source>
        <dbReference type="ARBA" id="ARBA00001107"/>
    </source>
</evidence>
<evidence type="ECO:0000313" key="16">
    <source>
        <dbReference type="EMBL" id="GAU88527.1"/>
    </source>
</evidence>
<dbReference type="Gene3D" id="3.30.428.10">
    <property type="entry name" value="HIT-like"/>
    <property type="match status" value="2"/>
</dbReference>
<dbReference type="InterPro" id="IPR019779">
    <property type="entry name" value="GalP_UDPtransf1_His-AS"/>
</dbReference>
<evidence type="ECO:0000256" key="13">
    <source>
        <dbReference type="SAM" id="MobiDB-lite"/>
    </source>
</evidence>
<proteinExistence type="inferred from homology"/>
<comment type="cofactor">
    <cofactor evidence="2">
        <name>Zn(2+)</name>
        <dbReference type="ChEBI" id="CHEBI:29105"/>
    </cofactor>
</comment>
<evidence type="ECO:0000256" key="6">
    <source>
        <dbReference type="ARBA" id="ARBA00022695"/>
    </source>
</evidence>
<dbReference type="InterPro" id="IPR005849">
    <property type="entry name" value="GalP_Utransf_N"/>
</dbReference>
<dbReference type="PROSITE" id="PS00117">
    <property type="entry name" value="GAL_P_UDP_TRANSF_I"/>
    <property type="match status" value="1"/>
</dbReference>
<evidence type="ECO:0000259" key="14">
    <source>
        <dbReference type="Pfam" id="PF01087"/>
    </source>
</evidence>
<keyword evidence="17" id="KW-1185">Reference proteome</keyword>
<organism evidence="16 17">
    <name type="scientific">Ramazzottius varieornatus</name>
    <name type="common">Water bear</name>
    <name type="synonym">Tardigrade</name>
    <dbReference type="NCBI Taxonomy" id="947166"/>
    <lineage>
        <taxon>Eukaryota</taxon>
        <taxon>Metazoa</taxon>
        <taxon>Ecdysozoa</taxon>
        <taxon>Tardigrada</taxon>
        <taxon>Eutardigrada</taxon>
        <taxon>Parachela</taxon>
        <taxon>Hypsibioidea</taxon>
        <taxon>Ramazzottiidae</taxon>
        <taxon>Ramazzottius</taxon>
    </lineage>
</organism>
<dbReference type="InterPro" id="IPR001937">
    <property type="entry name" value="GalP_UDPtransf1"/>
</dbReference>
<evidence type="ECO:0000256" key="10">
    <source>
        <dbReference type="ARBA" id="ARBA00023277"/>
    </source>
</evidence>
<keyword evidence="10 12" id="KW-0119">Carbohydrate metabolism</keyword>
<dbReference type="FunFam" id="3.30.428.10:FF:000001">
    <property type="entry name" value="Galactose-1-phosphate uridylyltransferase"/>
    <property type="match status" value="1"/>
</dbReference>
<dbReference type="Pfam" id="PF01087">
    <property type="entry name" value="GalP_UDP_transf"/>
    <property type="match status" value="1"/>
</dbReference>
<dbReference type="STRING" id="947166.A0A1D1UMN7"/>
<dbReference type="EMBL" id="BDGG01000001">
    <property type="protein sequence ID" value="GAU88527.1"/>
    <property type="molecule type" value="Genomic_DNA"/>
</dbReference>
<evidence type="ECO:0000256" key="8">
    <source>
        <dbReference type="ARBA" id="ARBA00022833"/>
    </source>
</evidence>
<dbReference type="GO" id="GO:0005737">
    <property type="term" value="C:cytoplasm"/>
    <property type="evidence" value="ECO:0007669"/>
    <property type="project" value="TreeGrafter"/>
</dbReference>
<feature type="region of interest" description="Disordered" evidence="13">
    <location>
        <begin position="31"/>
        <end position="71"/>
    </location>
</feature>
<feature type="compositionally biased region" description="Polar residues" evidence="13">
    <location>
        <begin position="36"/>
        <end position="55"/>
    </location>
</feature>
<dbReference type="EC" id="2.7.7.12" evidence="12"/>
<evidence type="ECO:0000256" key="3">
    <source>
        <dbReference type="ARBA" id="ARBA00004947"/>
    </source>
</evidence>
<dbReference type="GO" id="GO:0008270">
    <property type="term" value="F:zinc ion binding"/>
    <property type="evidence" value="ECO:0007669"/>
    <property type="project" value="InterPro"/>
</dbReference>
<keyword evidence="7 12" id="KW-0479">Metal-binding</keyword>
<evidence type="ECO:0000256" key="2">
    <source>
        <dbReference type="ARBA" id="ARBA00001947"/>
    </source>
</evidence>
<evidence type="ECO:0000256" key="5">
    <source>
        <dbReference type="ARBA" id="ARBA00022679"/>
    </source>
</evidence>
<evidence type="ECO:0000256" key="7">
    <source>
        <dbReference type="ARBA" id="ARBA00022723"/>
    </source>
</evidence>
<dbReference type="PIRSF" id="PIRSF000808">
    <property type="entry name" value="GalT"/>
    <property type="match status" value="1"/>
</dbReference>
<dbReference type="Pfam" id="PF02744">
    <property type="entry name" value="GalP_UDP_tr_C"/>
    <property type="match status" value="1"/>
</dbReference>
<protein>
    <recommendedName>
        <fullName evidence="12">Galactose-1-phosphate uridylyltransferase</fullName>
        <ecNumber evidence="12">2.7.7.12</ecNumber>
    </recommendedName>
</protein>
<name>A0A1D1UMN7_RAMVA</name>
<evidence type="ECO:0000256" key="9">
    <source>
        <dbReference type="ARBA" id="ARBA00023144"/>
    </source>
</evidence>
<dbReference type="InterPro" id="IPR005850">
    <property type="entry name" value="GalP_Utransf_C"/>
</dbReference>
<comment type="catalytic activity">
    <reaction evidence="1 12">
        <text>alpha-D-galactose 1-phosphate + UDP-alpha-D-glucose = alpha-D-glucose 1-phosphate + UDP-alpha-D-galactose</text>
        <dbReference type="Rhea" id="RHEA:13989"/>
        <dbReference type="ChEBI" id="CHEBI:58336"/>
        <dbReference type="ChEBI" id="CHEBI:58601"/>
        <dbReference type="ChEBI" id="CHEBI:58885"/>
        <dbReference type="ChEBI" id="CHEBI:66914"/>
        <dbReference type="EC" id="2.7.7.12"/>
    </reaction>
</comment>
<comment type="pathway">
    <text evidence="3 12">Carbohydrate metabolism; galactose metabolism.</text>
</comment>
<keyword evidence="6 12" id="KW-0548">Nucleotidyltransferase</keyword>
<keyword evidence="9 12" id="KW-0299">Galactose metabolism</keyword>
<dbReference type="AlphaFoldDB" id="A0A1D1UMN7"/>
<feature type="active site" description="Tele-UMP-histidine intermediate" evidence="11">
    <location>
        <position position="174"/>
    </location>
</feature>
<dbReference type="InterPro" id="IPR036265">
    <property type="entry name" value="HIT-like_sf"/>
</dbReference>
<dbReference type="GO" id="GO:0008108">
    <property type="term" value="F:UDP-glucose:hexose-1-phosphate uridylyltransferase activity"/>
    <property type="evidence" value="ECO:0007669"/>
    <property type="project" value="UniProtKB-EC"/>
</dbReference>
<dbReference type="SUPFAM" id="SSF54197">
    <property type="entry name" value="HIT-like"/>
    <property type="match status" value="2"/>
</dbReference>
<comment type="similarity">
    <text evidence="4 12">Belongs to the galactose-1-phosphate uridylyltransferase type 1 family.</text>
</comment>
<dbReference type="GO" id="GO:0033499">
    <property type="term" value="P:galactose catabolic process via UDP-galactose, Leloir pathway"/>
    <property type="evidence" value="ECO:0007669"/>
    <property type="project" value="TreeGrafter"/>
</dbReference>
<dbReference type="UniPathway" id="UPA00214"/>
<keyword evidence="5 12" id="KW-0808">Transferase</keyword>
<evidence type="ECO:0000256" key="11">
    <source>
        <dbReference type="PIRSR" id="PIRSR000808-1"/>
    </source>
</evidence>
<gene>
    <name evidence="16" type="primary">RvY_01212-1</name>
    <name evidence="16" type="synonym">RvY_01212.1</name>
    <name evidence="16" type="ORF">RvY_01212</name>
</gene>
<keyword evidence="8" id="KW-0862">Zinc</keyword>
<accession>A0A1D1UMN7</accession>
<sequence>MTESFVASEHPHTRYNPLTGEWVLVSPHRTKRPWQGKTNTVAESDASTPDPNSMAAQPANPLMPGASRPNGKVNPMYESTFVFENDFPALMPDSPSPVDSGNELFRTGGAQGTCRVICFHPRSDVTLGKMSQEEVLKVIEVWREQIADLGKRFTWVQIFENRGDIMGCSNPHPHCQVWATAFLPNEPSKKDFHQKQYFAKHGRPLLVDYVAQELQKRERIVVETDHWVVLVPFWAVWPFEVMLLPKRHVRRLTDLNDEEKRGLAETMIGLLSKYDRLFDISFPYSMGWHGAPTGQYLEQDTQHWQLHASYYPPLLRSATIQKFMVGFELLAGPQRDLTPEQAADRLRSL</sequence>
<feature type="domain" description="Galactose-1-phosphate uridyl transferase C-terminal" evidence="15">
    <location>
        <begin position="193"/>
        <end position="349"/>
    </location>
</feature>
<dbReference type="Proteomes" id="UP000186922">
    <property type="component" value="Unassembled WGS sequence"/>
</dbReference>
<comment type="caution">
    <text evidence="16">The sequence shown here is derived from an EMBL/GenBank/DDBJ whole genome shotgun (WGS) entry which is preliminary data.</text>
</comment>
<evidence type="ECO:0000313" key="17">
    <source>
        <dbReference type="Proteomes" id="UP000186922"/>
    </source>
</evidence>
<dbReference type="NCBIfam" id="TIGR00209">
    <property type="entry name" value="galT_1"/>
    <property type="match status" value="1"/>
</dbReference>
<dbReference type="OrthoDB" id="418412at2759"/>
<dbReference type="FunFam" id="3.30.428.10:FF:000002">
    <property type="entry name" value="Galactose-1-phosphate uridylyltransferase"/>
    <property type="match status" value="1"/>
</dbReference>
<evidence type="ECO:0000256" key="4">
    <source>
        <dbReference type="ARBA" id="ARBA00010951"/>
    </source>
</evidence>